<evidence type="ECO:0000256" key="1">
    <source>
        <dbReference type="ARBA" id="ARBA00007749"/>
    </source>
</evidence>
<name>A0A2M9XDZ8_9LEPT</name>
<organism evidence="6 7">
    <name type="scientific">Leptospira hartskeerlii</name>
    <dbReference type="NCBI Taxonomy" id="2023177"/>
    <lineage>
        <taxon>Bacteria</taxon>
        <taxon>Pseudomonadati</taxon>
        <taxon>Spirochaetota</taxon>
        <taxon>Spirochaetia</taxon>
        <taxon>Leptospirales</taxon>
        <taxon>Leptospiraceae</taxon>
        <taxon>Leptospira</taxon>
    </lineage>
</organism>
<comment type="caution">
    <text evidence="6">The sequence shown here is derived from an EMBL/GenBank/DDBJ whole genome shotgun (WGS) entry which is preliminary data.</text>
</comment>
<dbReference type="PANTHER" id="PTHR42978">
    <property type="entry name" value="QUORUM-QUENCHING LACTONASE YTNP-RELATED-RELATED"/>
    <property type="match status" value="1"/>
</dbReference>
<evidence type="ECO:0000256" key="3">
    <source>
        <dbReference type="ARBA" id="ARBA00022801"/>
    </source>
</evidence>
<accession>A0A2M9XDZ8</accession>
<evidence type="ECO:0000256" key="4">
    <source>
        <dbReference type="ARBA" id="ARBA00022833"/>
    </source>
</evidence>
<dbReference type="GO" id="GO:0046872">
    <property type="term" value="F:metal ion binding"/>
    <property type="evidence" value="ECO:0007669"/>
    <property type="project" value="UniProtKB-KW"/>
</dbReference>
<comment type="similarity">
    <text evidence="1">Belongs to the metallo-beta-lactamase superfamily.</text>
</comment>
<dbReference type="PANTHER" id="PTHR42978:SF3">
    <property type="entry name" value="BLR3078 PROTEIN"/>
    <property type="match status" value="1"/>
</dbReference>
<dbReference type="Pfam" id="PF00753">
    <property type="entry name" value="Lactamase_B"/>
    <property type="match status" value="1"/>
</dbReference>
<keyword evidence="3 6" id="KW-0378">Hydrolase</keyword>
<dbReference type="InterPro" id="IPR036866">
    <property type="entry name" value="RibonucZ/Hydroxyglut_hydro"/>
</dbReference>
<feature type="domain" description="Metallo-beta-lactamase" evidence="5">
    <location>
        <begin position="83"/>
        <end position="290"/>
    </location>
</feature>
<reference evidence="6 7" key="1">
    <citation type="submission" date="2017-07" db="EMBL/GenBank/DDBJ databases">
        <title>Leptospira spp. isolated from tropical soils.</title>
        <authorList>
            <person name="Thibeaux R."/>
            <person name="Iraola G."/>
            <person name="Ferres I."/>
            <person name="Bierque E."/>
            <person name="Girault D."/>
            <person name="Soupe-Gilbert M.-E."/>
            <person name="Picardeau M."/>
            <person name="Goarant C."/>
        </authorList>
    </citation>
    <scope>NUCLEOTIDE SEQUENCE [LARGE SCALE GENOMIC DNA]</scope>
    <source>
        <strain evidence="6 7">MCA1-C-A1</strain>
    </source>
</reference>
<proteinExistence type="inferred from homology"/>
<dbReference type="CDD" id="cd07730">
    <property type="entry name" value="metallo-hydrolase-like_MBL-fold"/>
    <property type="match status" value="1"/>
</dbReference>
<dbReference type="EMBL" id="NPDN01000004">
    <property type="protein sequence ID" value="PJZ25802.1"/>
    <property type="molecule type" value="Genomic_DNA"/>
</dbReference>
<evidence type="ECO:0000313" key="6">
    <source>
        <dbReference type="EMBL" id="PJZ25802.1"/>
    </source>
</evidence>
<dbReference type="GO" id="GO:0016787">
    <property type="term" value="F:hydrolase activity"/>
    <property type="evidence" value="ECO:0007669"/>
    <property type="project" value="UniProtKB-KW"/>
</dbReference>
<dbReference type="InterPro" id="IPR001279">
    <property type="entry name" value="Metallo-B-lactamas"/>
</dbReference>
<sequence>MKLKITFLAILAALLLVFCTALGIPKLAVSEVPGLENLSKDPRLENPSGLAKLKFTIFKTGEKKASSAFIFEGGPLFHRKQIYHSVVFVEHPKGTFLFDSGLGTQIQEQYKDHRFYVKPMVAYQNPNPLVSQLKANGIDPEKVRDIVLSHLHWDHAGGVEDFPGARIWSTEEGRKHLQEFGVKKGYLPKQLDSENIIWKDLGFSSKPYENYSKSLDWFGDGSVVFVPMEGHTAGDIGMFLNLPSGKRFFFTGDITWAKEGFEIPSHRTRLLRSIVDRDQELVGREIYRVHCLLKVYPNLEVVPAHDGEVIDRLGLYPKWIE</sequence>
<keyword evidence="4" id="KW-0862">Zinc</keyword>
<dbReference type="Gene3D" id="3.60.15.10">
    <property type="entry name" value="Ribonuclease Z/Hydroxyacylglutathione hydrolase-like"/>
    <property type="match status" value="1"/>
</dbReference>
<dbReference type="Proteomes" id="UP000232196">
    <property type="component" value="Unassembled WGS sequence"/>
</dbReference>
<dbReference type="InterPro" id="IPR051013">
    <property type="entry name" value="MBL_superfamily_lactonases"/>
</dbReference>
<dbReference type="SMART" id="SM00849">
    <property type="entry name" value="Lactamase_B"/>
    <property type="match status" value="1"/>
</dbReference>
<dbReference type="SUPFAM" id="SSF56281">
    <property type="entry name" value="Metallo-hydrolase/oxidoreductase"/>
    <property type="match status" value="1"/>
</dbReference>
<dbReference type="RefSeq" id="WP_100706443.1">
    <property type="nucleotide sequence ID" value="NZ_NPDL01000001.1"/>
</dbReference>
<keyword evidence="2" id="KW-0479">Metal-binding</keyword>
<keyword evidence="7" id="KW-1185">Reference proteome</keyword>
<evidence type="ECO:0000259" key="5">
    <source>
        <dbReference type="SMART" id="SM00849"/>
    </source>
</evidence>
<evidence type="ECO:0000256" key="2">
    <source>
        <dbReference type="ARBA" id="ARBA00022723"/>
    </source>
</evidence>
<evidence type="ECO:0000313" key="7">
    <source>
        <dbReference type="Proteomes" id="UP000232196"/>
    </source>
</evidence>
<dbReference type="OrthoDB" id="333278at2"/>
<protein>
    <submittedName>
        <fullName evidence="6">Zn-dependent hydrolase</fullName>
    </submittedName>
</protein>
<dbReference type="AlphaFoldDB" id="A0A2M9XDZ8"/>
<gene>
    <name evidence="6" type="ORF">CH357_09190</name>
</gene>